<feature type="transmembrane region" description="Helical" evidence="6">
    <location>
        <begin position="126"/>
        <end position="149"/>
    </location>
</feature>
<keyword evidence="5 6" id="KW-0472">Membrane</keyword>
<feature type="transmembrane region" description="Helical" evidence="6">
    <location>
        <begin position="82"/>
        <end position="102"/>
    </location>
</feature>
<feature type="transmembrane region" description="Helical" evidence="6">
    <location>
        <begin position="169"/>
        <end position="190"/>
    </location>
</feature>
<feature type="domain" description="Phosphatidic acid phosphatase type 2/haloperoxidase" evidence="7">
    <location>
        <begin position="18"/>
        <end position="183"/>
    </location>
</feature>
<evidence type="ECO:0000256" key="2">
    <source>
        <dbReference type="ARBA" id="ARBA00008816"/>
    </source>
</evidence>
<gene>
    <name evidence="8" type="ORF">J8273_4471</name>
</gene>
<comment type="caution">
    <text evidence="8">The sequence shown here is derived from an EMBL/GenBank/DDBJ whole genome shotgun (WGS) entry which is preliminary data.</text>
</comment>
<accession>A0A8J6AU01</accession>
<reference evidence="8" key="1">
    <citation type="submission" date="2021-05" db="EMBL/GenBank/DDBJ databases">
        <title>A free-living protist that lacks canonical eukaryotic 1 DNA replication and segregation systems.</title>
        <authorList>
            <person name="Salas-Leiva D.E."/>
            <person name="Tromer E.C."/>
            <person name="Curtis B.A."/>
            <person name="Jerlstrom-Hultqvist J."/>
            <person name="Kolisko M."/>
            <person name="Yi Z."/>
            <person name="Salas-Leiva J.S."/>
            <person name="Gallot-Lavallee L."/>
            <person name="Kops G.J.P.L."/>
            <person name="Archibald J.M."/>
            <person name="Simpson A.G.B."/>
            <person name="Roger A.J."/>
        </authorList>
    </citation>
    <scope>NUCLEOTIDE SEQUENCE</scope>
    <source>
        <strain evidence="8">BICM</strain>
    </source>
</reference>
<dbReference type="PANTHER" id="PTHR10165">
    <property type="entry name" value="LIPID PHOSPHATE PHOSPHATASE"/>
    <property type="match status" value="1"/>
</dbReference>
<evidence type="ECO:0000256" key="5">
    <source>
        <dbReference type="ARBA" id="ARBA00023136"/>
    </source>
</evidence>
<dbReference type="Pfam" id="PF01569">
    <property type="entry name" value="PAP2"/>
    <property type="match status" value="1"/>
</dbReference>
<organism evidence="8 9">
    <name type="scientific">Carpediemonas membranifera</name>
    <dbReference type="NCBI Taxonomy" id="201153"/>
    <lineage>
        <taxon>Eukaryota</taxon>
        <taxon>Metamonada</taxon>
        <taxon>Carpediemonas-like organisms</taxon>
        <taxon>Carpediemonas</taxon>
    </lineage>
</organism>
<dbReference type="OrthoDB" id="10030083at2759"/>
<keyword evidence="9" id="KW-1185">Reference proteome</keyword>
<dbReference type="PANTHER" id="PTHR10165:SF35">
    <property type="entry name" value="RE23632P"/>
    <property type="match status" value="1"/>
</dbReference>
<dbReference type="GO" id="GO:0006644">
    <property type="term" value="P:phospholipid metabolic process"/>
    <property type="evidence" value="ECO:0007669"/>
    <property type="project" value="InterPro"/>
</dbReference>
<dbReference type="SMART" id="SM00014">
    <property type="entry name" value="acidPPc"/>
    <property type="match status" value="1"/>
</dbReference>
<sequence length="220" mass="23823">MLGIALLGYASPAVGPAAPLFAVAPDISFTLTMFLTNALKLAAGRLRPDFLDRCQPVDGVCTGYATTIFEGRLSWPSGHSSLSWSVGLSLTCFLWFFLLYLAKTHCRPTSKGHPHLATVVLNTRRAIFIAIHSIPVVVTASLLTTPLLFPAWVGITRTLDNHHFPTDVLSGSLLGAACASLVFWGTLATWRQYDGVVRKTMELVGRGMAVQIKRIEGDIV</sequence>
<dbReference type="GO" id="GO:0046839">
    <property type="term" value="P:phospholipid dephosphorylation"/>
    <property type="evidence" value="ECO:0007669"/>
    <property type="project" value="TreeGrafter"/>
</dbReference>
<evidence type="ECO:0000256" key="6">
    <source>
        <dbReference type="SAM" id="Phobius"/>
    </source>
</evidence>
<evidence type="ECO:0000313" key="8">
    <source>
        <dbReference type="EMBL" id="KAG9394108.1"/>
    </source>
</evidence>
<evidence type="ECO:0000259" key="7">
    <source>
        <dbReference type="SMART" id="SM00014"/>
    </source>
</evidence>
<name>A0A8J6AU01_9EUKA</name>
<evidence type="ECO:0000256" key="4">
    <source>
        <dbReference type="ARBA" id="ARBA00022989"/>
    </source>
</evidence>
<dbReference type="GO" id="GO:0008195">
    <property type="term" value="F:phosphatidate phosphatase activity"/>
    <property type="evidence" value="ECO:0007669"/>
    <property type="project" value="TreeGrafter"/>
</dbReference>
<proteinExistence type="inferred from homology"/>
<evidence type="ECO:0000256" key="3">
    <source>
        <dbReference type="ARBA" id="ARBA00022692"/>
    </source>
</evidence>
<dbReference type="Proteomes" id="UP000717585">
    <property type="component" value="Unassembled WGS sequence"/>
</dbReference>
<evidence type="ECO:0000256" key="1">
    <source>
        <dbReference type="ARBA" id="ARBA00004141"/>
    </source>
</evidence>
<dbReference type="GO" id="GO:0016020">
    <property type="term" value="C:membrane"/>
    <property type="evidence" value="ECO:0007669"/>
    <property type="project" value="UniProtKB-SubCell"/>
</dbReference>
<comment type="similarity">
    <text evidence="2">Belongs to the PA-phosphatase related phosphoesterase family.</text>
</comment>
<dbReference type="AlphaFoldDB" id="A0A8J6AU01"/>
<dbReference type="Gene3D" id="1.20.144.10">
    <property type="entry name" value="Phosphatidic acid phosphatase type 2/haloperoxidase"/>
    <property type="match status" value="1"/>
</dbReference>
<dbReference type="InterPro" id="IPR036938">
    <property type="entry name" value="PAP2/HPO_sf"/>
</dbReference>
<dbReference type="InterPro" id="IPR000326">
    <property type="entry name" value="PAP2/HPO"/>
</dbReference>
<dbReference type="EMBL" id="JAHDYR010000017">
    <property type="protein sequence ID" value="KAG9394108.1"/>
    <property type="molecule type" value="Genomic_DNA"/>
</dbReference>
<keyword evidence="3 6" id="KW-0812">Transmembrane</keyword>
<keyword evidence="4 6" id="KW-1133">Transmembrane helix</keyword>
<dbReference type="SUPFAM" id="SSF48317">
    <property type="entry name" value="Acid phosphatase/Vanadium-dependent haloperoxidase"/>
    <property type="match status" value="1"/>
</dbReference>
<protein>
    <submittedName>
        <fullName evidence="8">PAP2 superfamily</fullName>
    </submittedName>
</protein>
<dbReference type="InterPro" id="IPR043216">
    <property type="entry name" value="PAP-like"/>
</dbReference>
<comment type="subcellular location">
    <subcellularLocation>
        <location evidence="1">Membrane</location>
        <topology evidence="1">Multi-pass membrane protein</topology>
    </subcellularLocation>
</comment>
<evidence type="ECO:0000313" key="9">
    <source>
        <dbReference type="Proteomes" id="UP000717585"/>
    </source>
</evidence>